<dbReference type="Proteomes" id="UP000190274">
    <property type="component" value="Chromosome C"/>
</dbReference>
<sequence length="329" mass="37752">MSLSNAYEEPVGTINNSLKRESVDIGIPNELLEPEEWENMPENSELQDAMKSLELSIERKMIINKKRRLQIFEESRDIKNSIKYLEFESYDEYFTLRKFKRGISASGKVGSDDGRFKSTGIYYEKISRSGPGDNKGDRDANYIDNDDDNLRKTSTGKRRTTRSQVSKVKQEFTDPVLLARSQTKSSPTFFDTTISVGSIIPSDNTDSNIRRSSRLSQRERDILERKAKRLEEKEPADASLNISDLFESIVPKVVEPVRRSDWLLPNKNRFLPEKFAPVKHTPEQIKINDLIHNSKIRKIMKRFKGGLAGVRKKDWDYGSVPNQPGKISA</sequence>
<evidence type="ECO:0000313" key="3">
    <source>
        <dbReference type="Proteomes" id="UP000190274"/>
    </source>
</evidence>
<evidence type="ECO:0000313" key="2">
    <source>
        <dbReference type="EMBL" id="SCU82458.1"/>
    </source>
</evidence>
<dbReference type="AlphaFoldDB" id="A0A1G4IZM8"/>
<organism evidence="2 3">
    <name type="scientific">Lachancea dasiensis</name>
    <dbReference type="NCBI Taxonomy" id="1072105"/>
    <lineage>
        <taxon>Eukaryota</taxon>
        <taxon>Fungi</taxon>
        <taxon>Dikarya</taxon>
        <taxon>Ascomycota</taxon>
        <taxon>Saccharomycotina</taxon>
        <taxon>Saccharomycetes</taxon>
        <taxon>Saccharomycetales</taxon>
        <taxon>Saccharomycetaceae</taxon>
        <taxon>Lachancea</taxon>
    </lineage>
</organism>
<proteinExistence type="predicted"/>
<protein>
    <submittedName>
        <fullName evidence="2">LADA_0C05446g1_1</fullName>
    </submittedName>
</protein>
<dbReference type="EMBL" id="LT598459">
    <property type="protein sequence ID" value="SCU82458.1"/>
    <property type="molecule type" value="Genomic_DNA"/>
</dbReference>
<accession>A0A1G4IZM8</accession>
<name>A0A1G4IZM8_9SACH</name>
<keyword evidence="3" id="KW-1185">Reference proteome</keyword>
<evidence type="ECO:0000256" key="1">
    <source>
        <dbReference type="SAM" id="MobiDB-lite"/>
    </source>
</evidence>
<reference evidence="3" key="1">
    <citation type="submission" date="2016-03" db="EMBL/GenBank/DDBJ databases">
        <authorList>
            <person name="Devillers H."/>
        </authorList>
    </citation>
    <scope>NUCLEOTIDE SEQUENCE [LARGE SCALE GENOMIC DNA]</scope>
</reference>
<gene>
    <name evidence="2" type="ORF">LADA_0C05446G</name>
</gene>
<feature type="region of interest" description="Disordered" evidence="1">
    <location>
        <begin position="125"/>
        <end position="167"/>
    </location>
</feature>
<dbReference type="OrthoDB" id="4036116at2759"/>
<dbReference type="STRING" id="1266660.A0A1G4IZM8"/>